<dbReference type="PROSITE" id="PS50109">
    <property type="entry name" value="HIS_KIN"/>
    <property type="match status" value="1"/>
</dbReference>
<dbReference type="Gene3D" id="1.10.287.130">
    <property type="match status" value="1"/>
</dbReference>
<dbReference type="Gene3D" id="3.30.450.20">
    <property type="entry name" value="PAS domain"/>
    <property type="match status" value="2"/>
</dbReference>
<feature type="domain" description="Response regulatory" evidence="6">
    <location>
        <begin position="937"/>
        <end position="1049"/>
    </location>
</feature>
<dbReference type="PRINTS" id="PR00344">
    <property type="entry name" value="BCTRLSENSOR"/>
</dbReference>
<dbReference type="Proteomes" id="UP001162800">
    <property type="component" value="Plasmid unnamed1"/>
</dbReference>
<accession>A0ABY6GGA1</accession>
<evidence type="ECO:0000256" key="1">
    <source>
        <dbReference type="ARBA" id="ARBA00000085"/>
    </source>
</evidence>
<comment type="catalytic activity">
    <reaction evidence="1">
        <text>ATP + protein L-histidine = ADP + protein N-phospho-L-histidine.</text>
        <dbReference type="EC" id="2.7.13.3"/>
    </reaction>
</comment>
<feature type="coiled-coil region" evidence="4">
    <location>
        <begin position="505"/>
        <end position="542"/>
    </location>
</feature>
<dbReference type="CDD" id="cd16919">
    <property type="entry name" value="HATPase_CckA-like"/>
    <property type="match status" value="1"/>
</dbReference>
<dbReference type="Pfam" id="PF08448">
    <property type="entry name" value="PAS_4"/>
    <property type="match status" value="1"/>
</dbReference>
<proteinExistence type="predicted"/>
<sequence length="1059" mass="116551">MRDPNNLCISTEGITVDDQGALERIFVGDSDMARHMRAHDWTSTSLGDPLQWPQPLKLAVRILLTSKFEMWIGWGPDIAFLYNDAYRPTLGSKHEYALGMPIRELYAEIWPDIEPRLRRVYEDGEATWDRALMLILHRHGYPEETYHTFSYSPLVGDMDAVEGIFCAVSEETERVISVRRLETLESLASALATTDSFDVFYQAIANEARKANKSIPFSALYKFDADGKALPIYEDLGGIADIERWKLDAACKSPQPLIVDIDPSENLPKGGWDIGPKQAAVLCMNAAGSEYPVGAFVVGLNPYRPFDDDYQSFLKLFVGQIAARWTTIEGFETARLRTQALNEALALRQEAADNLAKVNESLSREVLLRTAQRDRLHAMFKQAPSFMALLSGPEHVFELANDAYQSLIGTRDIIGRSVREVLPDVTGQGYFEILDNVYKTGEAFKGEAMSIRLNRGDKTEQRFLHLIYQPIFIDGKVEGIFVDGYDVTHQKNAEDALRQINVTLEAHVKERTAELELALERLRQEAEERSLAERALQRAQKMEALGALTGGVAHDFNNSLQVISANLQILGLMLKANPEALKRVNGAMGGVTRGAKLASQLLSFGRRQPLEPKVVNVGKFIRGLEDMLNRALGESIELEIVISAGLWNTMADPSQVENAVLNLAINARDAMDGRGKLTIEAGNALLDFQYCEQHEDLKPGQYVVIAVTDTGTGMAPEVLERAFEPFFSTKPEGKGTGLGLSMVYGFVKQSGGHAAVYSEVGEGTTVKLYLPRSNQEEDPAPINWSSGPVQGGTETVLVVEDDEDVRETAVATLVGLGYRVLRAKDADSALTVVDSGVHIDVLFTDVMMPGKLRSRELARRAKQRLPSLAVLFTSGYTENSIVHGGRLDEGVELLSKPYTREALARRIRHVIGNEAQRRQAIEDIVQSADDAAPARLKLLVVENDELIRTATAEQLRLSGHEVSEAADAKEAFTALGMQAGFDALVLDIGLPDMNGVELAHRALALHPHLGIVFASGASPSPELGVPSTARYVVKPYSTAQLLAECAMAIRLRQATRSAL</sequence>
<evidence type="ECO:0000259" key="5">
    <source>
        <dbReference type="PROSITE" id="PS50109"/>
    </source>
</evidence>
<dbReference type="PANTHER" id="PTHR43065:SF49">
    <property type="entry name" value="HISTIDINE KINASE"/>
    <property type="match status" value="1"/>
</dbReference>
<reference evidence="7" key="1">
    <citation type="submission" date="2022-09" db="EMBL/GenBank/DDBJ databases">
        <title>The complete genome of Acidovorax sp. 5MLIR.</title>
        <authorList>
            <person name="Liu L."/>
            <person name="Yue J."/>
            <person name="Yang F."/>
            <person name="Yuan J."/>
            <person name="Li L."/>
        </authorList>
    </citation>
    <scope>NUCLEOTIDE SEQUENCE</scope>
    <source>
        <strain evidence="7">5MLIR</strain>
        <plasmid evidence="7">unnamed1</plasmid>
    </source>
</reference>
<evidence type="ECO:0000256" key="4">
    <source>
        <dbReference type="SAM" id="Coils"/>
    </source>
</evidence>
<dbReference type="SUPFAM" id="SSF55874">
    <property type="entry name" value="ATPase domain of HSP90 chaperone/DNA topoisomerase II/histidine kinase"/>
    <property type="match status" value="1"/>
</dbReference>
<dbReference type="CDD" id="cd18161">
    <property type="entry name" value="REC_hyHK_blue-like"/>
    <property type="match status" value="1"/>
</dbReference>
<dbReference type="InterPro" id="IPR013656">
    <property type="entry name" value="PAS_4"/>
</dbReference>
<evidence type="ECO:0000313" key="8">
    <source>
        <dbReference type="Proteomes" id="UP001162800"/>
    </source>
</evidence>
<evidence type="ECO:0000256" key="2">
    <source>
        <dbReference type="ARBA" id="ARBA00012438"/>
    </source>
</evidence>
<dbReference type="CDD" id="cd00156">
    <property type="entry name" value="REC"/>
    <property type="match status" value="1"/>
</dbReference>
<keyword evidence="4" id="KW-0175">Coiled coil</keyword>
<evidence type="ECO:0000313" key="7">
    <source>
        <dbReference type="EMBL" id="UYG53509.1"/>
    </source>
</evidence>
<dbReference type="PANTHER" id="PTHR43065">
    <property type="entry name" value="SENSOR HISTIDINE KINASE"/>
    <property type="match status" value="1"/>
</dbReference>
<evidence type="ECO:0000259" key="6">
    <source>
        <dbReference type="PROSITE" id="PS50110"/>
    </source>
</evidence>
<dbReference type="Pfam" id="PF00072">
    <property type="entry name" value="Response_reg"/>
    <property type="match status" value="2"/>
</dbReference>
<keyword evidence="3" id="KW-0597">Phosphoprotein</keyword>
<protein>
    <recommendedName>
        <fullName evidence="2">histidine kinase</fullName>
        <ecNumber evidence="2">2.7.13.3</ecNumber>
    </recommendedName>
</protein>
<dbReference type="InterPro" id="IPR005467">
    <property type="entry name" value="His_kinase_dom"/>
</dbReference>
<dbReference type="RefSeq" id="WP_263726038.1">
    <property type="nucleotide sequence ID" value="NZ_JBHTBA010000002.1"/>
</dbReference>
<dbReference type="EMBL" id="CP106882">
    <property type="protein sequence ID" value="UYG53509.1"/>
    <property type="molecule type" value="Genomic_DNA"/>
</dbReference>
<dbReference type="Gene3D" id="3.30.565.10">
    <property type="entry name" value="Histidine kinase-like ATPase, C-terminal domain"/>
    <property type="match status" value="1"/>
</dbReference>
<dbReference type="SUPFAM" id="SSF52172">
    <property type="entry name" value="CheY-like"/>
    <property type="match status" value="2"/>
</dbReference>
<dbReference type="InterPro" id="IPR001789">
    <property type="entry name" value="Sig_transdc_resp-reg_receiver"/>
</dbReference>
<feature type="modified residue" description="4-aspartylphosphate" evidence="3">
    <location>
        <position position="987"/>
    </location>
</feature>
<dbReference type="InterPro" id="IPR003594">
    <property type="entry name" value="HATPase_dom"/>
</dbReference>
<feature type="domain" description="Histidine kinase" evidence="5">
    <location>
        <begin position="551"/>
        <end position="774"/>
    </location>
</feature>
<organism evidence="7 8">
    <name type="scientific">Comamonas endophytica</name>
    <dbReference type="NCBI Taxonomy" id="2949090"/>
    <lineage>
        <taxon>Bacteria</taxon>
        <taxon>Pseudomonadati</taxon>
        <taxon>Pseudomonadota</taxon>
        <taxon>Betaproteobacteria</taxon>
        <taxon>Burkholderiales</taxon>
        <taxon>Comamonadaceae</taxon>
        <taxon>Comamonas</taxon>
    </lineage>
</organism>
<dbReference type="EC" id="2.7.13.3" evidence="2"/>
<dbReference type="SMART" id="SM00448">
    <property type="entry name" value="REC"/>
    <property type="match status" value="2"/>
</dbReference>
<dbReference type="Gene3D" id="3.40.50.2300">
    <property type="match status" value="2"/>
</dbReference>
<dbReference type="SMART" id="SM00387">
    <property type="entry name" value="HATPase_c"/>
    <property type="match status" value="1"/>
</dbReference>
<dbReference type="SUPFAM" id="SSF55785">
    <property type="entry name" value="PYP-like sensor domain (PAS domain)"/>
    <property type="match status" value="1"/>
</dbReference>
<dbReference type="Pfam" id="PF02518">
    <property type="entry name" value="HATPase_c"/>
    <property type="match status" value="1"/>
</dbReference>
<keyword evidence="8" id="KW-1185">Reference proteome</keyword>
<dbReference type="InterPro" id="IPR036890">
    <property type="entry name" value="HATPase_C_sf"/>
</dbReference>
<name>A0ABY6GGA1_9BURK</name>
<geneLocation type="plasmid" evidence="7 8">
    <name>unnamed1</name>
</geneLocation>
<dbReference type="InterPro" id="IPR036097">
    <property type="entry name" value="HisK_dim/P_sf"/>
</dbReference>
<dbReference type="InterPro" id="IPR035965">
    <property type="entry name" value="PAS-like_dom_sf"/>
</dbReference>
<feature type="modified residue" description="4-aspartylphosphate" evidence="3">
    <location>
        <position position="845"/>
    </location>
</feature>
<gene>
    <name evidence="7" type="ORF">M9799_19270</name>
</gene>
<dbReference type="SUPFAM" id="SSF47384">
    <property type="entry name" value="Homodimeric domain of signal transducing histidine kinase"/>
    <property type="match status" value="1"/>
</dbReference>
<keyword evidence="7" id="KW-0614">Plasmid</keyword>
<evidence type="ECO:0000256" key="3">
    <source>
        <dbReference type="PROSITE-ProRule" id="PRU00169"/>
    </source>
</evidence>
<dbReference type="InterPro" id="IPR011006">
    <property type="entry name" value="CheY-like_superfamily"/>
</dbReference>
<dbReference type="InterPro" id="IPR004358">
    <property type="entry name" value="Sig_transdc_His_kin-like_C"/>
</dbReference>
<feature type="domain" description="Response regulatory" evidence="6">
    <location>
        <begin position="795"/>
        <end position="911"/>
    </location>
</feature>
<dbReference type="PROSITE" id="PS50110">
    <property type="entry name" value="RESPONSE_REGULATORY"/>
    <property type="match status" value="2"/>
</dbReference>